<dbReference type="UniPathway" id="UPA00331">
    <property type="reaction ID" value="UER00451"/>
</dbReference>
<comment type="pathway">
    <text evidence="1">Amine and polyamine biosynthesis; S-adenosylmethioninamine biosynthesis; S-adenosylmethioninamine from S-adenosyl-L-methionine: step 1/1.</text>
</comment>
<comment type="similarity">
    <text evidence="2">Belongs to the eukaryotic AdoMetDC family.</text>
</comment>
<evidence type="ECO:0008006" key="7">
    <source>
        <dbReference type="Google" id="ProtNLM"/>
    </source>
</evidence>
<dbReference type="EMBL" id="HBIZ01026740">
    <property type="protein sequence ID" value="CAE0764317.1"/>
    <property type="molecule type" value="Transcribed_RNA"/>
</dbReference>
<dbReference type="InterPro" id="IPR016067">
    <property type="entry name" value="S-AdoMet_deCO2ase_core"/>
</dbReference>
<dbReference type="GO" id="GO:0006597">
    <property type="term" value="P:spermine biosynthetic process"/>
    <property type="evidence" value="ECO:0007669"/>
    <property type="project" value="TreeGrafter"/>
</dbReference>
<feature type="region of interest" description="Disordered" evidence="5">
    <location>
        <begin position="262"/>
        <end position="286"/>
    </location>
</feature>
<evidence type="ECO:0000256" key="3">
    <source>
        <dbReference type="ARBA" id="ARBA00023066"/>
    </source>
</evidence>
<dbReference type="InterPro" id="IPR048283">
    <property type="entry name" value="AdoMetDC-like"/>
</dbReference>
<evidence type="ECO:0000256" key="5">
    <source>
        <dbReference type="SAM" id="MobiDB-lite"/>
    </source>
</evidence>
<reference evidence="6" key="1">
    <citation type="submission" date="2021-01" db="EMBL/GenBank/DDBJ databases">
        <authorList>
            <person name="Corre E."/>
            <person name="Pelletier E."/>
            <person name="Niang G."/>
            <person name="Scheremetjew M."/>
            <person name="Finn R."/>
            <person name="Kale V."/>
            <person name="Holt S."/>
            <person name="Cochrane G."/>
            <person name="Meng A."/>
            <person name="Brown T."/>
            <person name="Cohen L."/>
        </authorList>
    </citation>
    <scope>NUCLEOTIDE SEQUENCE</scope>
    <source>
        <strain evidence="6">CCMP645</strain>
    </source>
</reference>
<evidence type="ECO:0000256" key="1">
    <source>
        <dbReference type="ARBA" id="ARBA00004911"/>
    </source>
</evidence>
<sequence length="286" mass="31651">MVEELGSSLELLQYGHLRYKFPEQQVFPHGSFMEERDYLIDLFGGVTECELGPRDCSWSMLSVSKEPSEANEPSVYRTPPTSPPGGDDILEIAMEGLALDVCALFCRASAPSAESVYGASGATPVERELATRMTVASGLRELLPGVEIDDWAFEPCGYSMNGLRDGYYYTVHITPEPAFSYASFETNDPSYRDTEYVRRIVRAFAPSLAVVTLTTRRIGCELPAYELDGLERSALDLRRLGAHASVCCATFFAKEDKNAHQKPEQPFAKSQCQATLEPRGEMVQVS</sequence>
<evidence type="ECO:0000256" key="4">
    <source>
        <dbReference type="ARBA" id="ARBA00023115"/>
    </source>
</evidence>
<dbReference type="GO" id="GO:0005829">
    <property type="term" value="C:cytosol"/>
    <property type="evidence" value="ECO:0007669"/>
    <property type="project" value="TreeGrafter"/>
</dbReference>
<dbReference type="PANTHER" id="PTHR11570">
    <property type="entry name" value="S-ADENOSYLMETHIONINE DECARBOXYLASE"/>
    <property type="match status" value="1"/>
</dbReference>
<dbReference type="Gene3D" id="3.60.90.10">
    <property type="entry name" value="S-adenosylmethionine decarboxylase"/>
    <property type="match status" value="1"/>
</dbReference>
<accession>A0A7S4F0J5</accession>
<protein>
    <recommendedName>
        <fullName evidence="7">S-adenosylmethionine decarboxylase proenzyme</fullName>
    </recommendedName>
</protein>
<proteinExistence type="inferred from homology"/>
<gene>
    <name evidence="6" type="ORF">PCAR00345_LOCUS16929</name>
</gene>
<keyword evidence="3" id="KW-0745">Spermidine biosynthesis</keyword>
<organism evidence="6">
    <name type="scientific">Chrysotila carterae</name>
    <name type="common">Marine alga</name>
    <name type="synonym">Syracosphaera carterae</name>
    <dbReference type="NCBI Taxonomy" id="13221"/>
    <lineage>
        <taxon>Eukaryota</taxon>
        <taxon>Haptista</taxon>
        <taxon>Haptophyta</taxon>
        <taxon>Prymnesiophyceae</taxon>
        <taxon>Isochrysidales</taxon>
        <taxon>Isochrysidaceae</taxon>
        <taxon>Chrysotila</taxon>
    </lineage>
</organism>
<dbReference type="Pfam" id="PF01536">
    <property type="entry name" value="SAM_decarbox"/>
    <property type="match status" value="1"/>
</dbReference>
<evidence type="ECO:0000256" key="2">
    <source>
        <dbReference type="ARBA" id="ARBA00008466"/>
    </source>
</evidence>
<dbReference type="GO" id="GO:0008295">
    <property type="term" value="P:spermidine biosynthetic process"/>
    <property type="evidence" value="ECO:0007669"/>
    <property type="project" value="UniProtKB-KW"/>
</dbReference>
<keyword evidence="4" id="KW-0620">Polyamine biosynthesis</keyword>
<evidence type="ECO:0000313" key="6">
    <source>
        <dbReference type="EMBL" id="CAE0764317.1"/>
    </source>
</evidence>
<dbReference type="GO" id="GO:0004014">
    <property type="term" value="F:adenosylmethionine decarboxylase activity"/>
    <property type="evidence" value="ECO:0007669"/>
    <property type="project" value="InterPro"/>
</dbReference>
<name>A0A7S4F0J5_CHRCT</name>
<dbReference type="AlphaFoldDB" id="A0A7S4F0J5"/>
<dbReference type="PANTHER" id="PTHR11570:SF0">
    <property type="entry name" value="S-ADENOSYLMETHIONINE DECARBOXYLASE PROENZYME"/>
    <property type="match status" value="1"/>
</dbReference>
<dbReference type="SUPFAM" id="SSF56276">
    <property type="entry name" value="S-adenosylmethionine decarboxylase"/>
    <property type="match status" value="1"/>
</dbReference>